<keyword evidence="1" id="KW-0732">Signal</keyword>
<keyword evidence="3" id="KW-1185">Reference proteome</keyword>
<proteinExistence type="predicted"/>
<reference evidence="2 3" key="1">
    <citation type="submission" date="2018-04" db="EMBL/GenBank/DDBJ databases">
        <title>WGS assembly of Panicum hallii var. hallii HAL2.</title>
        <authorList>
            <person name="Lovell J."/>
            <person name="Jenkins J."/>
            <person name="Lowry D."/>
            <person name="Mamidi S."/>
            <person name="Sreedasyam A."/>
            <person name="Weng X."/>
            <person name="Barry K."/>
            <person name="Bonette J."/>
            <person name="Campitelli B."/>
            <person name="Daum C."/>
            <person name="Gordon S."/>
            <person name="Gould B."/>
            <person name="Lipzen A."/>
            <person name="MacQueen A."/>
            <person name="Palacio-Mejia J."/>
            <person name="Plott C."/>
            <person name="Shakirov E."/>
            <person name="Shu S."/>
            <person name="Yoshinaga Y."/>
            <person name="Zane M."/>
            <person name="Rokhsar D."/>
            <person name="Grimwood J."/>
            <person name="Schmutz J."/>
            <person name="Juenger T."/>
        </authorList>
    </citation>
    <scope>NUCLEOTIDE SEQUENCE [LARGE SCALE GENOMIC DNA]</scope>
    <source>
        <strain evidence="3">cv. HAL2</strain>
    </source>
</reference>
<evidence type="ECO:0000313" key="3">
    <source>
        <dbReference type="Proteomes" id="UP000244336"/>
    </source>
</evidence>
<evidence type="ECO:0000256" key="1">
    <source>
        <dbReference type="SAM" id="SignalP"/>
    </source>
</evidence>
<dbReference type="Proteomes" id="UP000244336">
    <property type="component" value="Chromosome 5"/>
</dbReference>
<evidence type="ECO:0000313" key="2">
    <source>
        <dbReference type="EMBL" id="PUZ57870.1"/>
    </source>
</evidence>
<accession>A0A2T7DQL6</accession>
<evidence type="ECO:0008006" key="4">
    <source>
        <dbReference type="Google" id="ProtNLM"/>
    </source>
</evidence>
<feature type="chain" id="PRO_5015631273" description="Ig-like domain-containing protein" evidence="1">
    <location>
        <begin position="22"/>
        <end position="75"/>
    </location>
</feature>
<gene>
    <name evidence="2" type="ORF">GQ55_5G463900</name>
</gene>
<organism evidence="2 3">
    <name type="scientific">Panicum hallii var. hallii</name>
    <dbReference type="NCBI Taxonomy" id="1504633"/>
    <lineage>
        <taxon>Eukaryota</taxon>
        <taxon>Viridiplantae</taxon>
        <taxon>Streptophyta</taxon>
        <taxon>Embryophyta</taxon>
        <taxon>Tracheophyta</taxon>
        <taxon>Spermatophyta</taxon>
        <taxon>Magnoliopsida</taxon>
        <taxon>Liliopsida</taxon>
        <taxon>Poales</taxon>
        <taxon>Poaceae</taxon>
        <taxon>PACMAD clade</taxon>
        <taxon>Panicoideae</taxon>
        <taxon>Panicodae</taxon>
        <taxon>Paniceae</taxon>
        <taxon>Panicinae</taxon>
        <taxon>Panicum</taxon>
        <taxon>Panicum sect. Panicum</taxon>
    </lineage>
</organism>
<name>A0A2T7DQL6_9POAL</name>
<protein>
    <recommendedName>
        <fullName evidence="4">Ig-like domain-containing protein</fullName>
    </recommendedName>
</protein>
<feature type="signal peptide" evidence="1">
    <location>
        <begin position="1"/>
        <end position="21"/>
    </location>
</feature>
<dbReference type="EMBL" id="CM009753">
    <property type="protein sequence ID" value="PUZ57870.1"/>
    <property type="molecule type" value="Genomic_DNA"/>
</dbReference>
<dbReference type="AlphaFoldDB" id="A0A2T7DQL6"/>
<dbReference type="Gramene" id="PUZ57870">
    <property type="protein sequence ID" value="PUZ57870"/>
    <property type="gene ID" value="GQ55_5G463900"/>
</dbReference>
<sequence>MKPRGIRRLLSVPAFLVVIRSSMEVADDAEEPEREAQAPTVTWLKGTGRGMNDSPLQAKLCSRRRALPNLGASRC</sequence>